<dbReference type="Proteomes" id="UP000288012">
    <property type="component" value="Unassembled WGS sequence"/>
</dbReference>
<evidence type="ECO:0000313" key="1">
    <source>
        <dbReference type="EMBL" id="RUQ84478.1"/>
    </source>
</evidence>
<comment type="caution">
    <text evidence="1">The sequence shown here is derived from an EMBL/GenBank/DDBJ whole genome shotgun (WGS) entry which is preliminary data.</text>
</comment>
<protein>
    <submittedName>
        <fullName evidence="1">Uncharacterized protein</fullName>
    </submittedName>
</protein>
<accession>A0A3S0V4V2</accession>
<reference evidence="1 2" key="1">
    <citation type="submission" date="2018-12" db="EMBL/GenBank/DDBJ databases">
        <title>Legionella sp,whole genome shotgun sequence.</title>
        <authorList>
            <person name="Wu H."/>
        </authorList>
    </citation>
    <scope>NUCLEOTIDE SEQUENCE [LARGE SCALE GENOMIC DNA]</scope>
    <source>
        <strain evidence="2">km714</strain>
    </source>
</reference>
<keyword evidence="2" id="KW-1185">Reference proteome</keyword>
<dbReference type="AlphaFoldDB" id="A0A3S0V4V2"/>
<proteinExistence type="predicted"/>
<dbReference type="RefSeq" id="WP_127111421.1">
    <property type="nucleotide sequence ID" value="NZ_RZGR01000026.1"/>
</dbReference>
<sequence>MGRWLKKIENITASELTKPTKIGCVSFVSSTYSSLPKNSRDIILKSFVDDCCIGLSVETAEVINGLISNEDEEDILKGLIPNSCLRLHIQLWMVKGQPSYAGKS</sequence>
<evidence type="ECO:0000313" key="2">
    <source>
        <dbReference type="Proteomes" id="UP000288012"/>
    </source>
</evidence>
<dbReference type="EMBL" id="RZGR01000026">
    <property type="protein sequence ID" value="RUQ84478.1"/>
    <property type="molecule type" value="Genomic_DNA"/>
</dbReference>
<organism evidence="1 2">
    <name type="scientific">Legionella septentrionalis</name>
    <dbReference type="NCBI Taxonomy" id="2498109"/>
    <lineage>
        <taxon>Bacteria</taxon>
        <taxon>Pseudomonadati</taxon>
        <taxon>Pseudomonadota</taxon>
        <taxon>Gammaproteobacteria</taxon>
        <taxon>Legionellales</taxon>
        <taxon>Legionellaceae</taxon>
        <taxon>Legionella</taxon>
    </lineage>
</organism>
<name>A0A3S0V4V2_9GAMM</name>
<gene>
    <name evidence="1" type="ORF">EKM59_08495</name>
</gene>